<evidence type="ECO:0008006" key="4">
    <source>
        <dbReference type="Google" id="ProtNLM"/>
    </source>
</evidence>
<dbReference type="AlphaFoldDB" id="A0A0W0XZJ1"/>
<organism evidence="2 3">
    <name type="scientific">Legionella quinlivanii</name>
    <dbReference type="NCBI Taxonomy" id="45073"/>
    <lineage>
        <taxon>Bacteria</taxon>
        <taxon>Pseudomonadati</taxon>
        <taxon>Pseudomonadota</taxon>
        <taxon>Gammaproteobacteria</taxon>
        <taxon>Legionellales</taxon>
        <taxon>Legionellaceae</taxon>
        <taxon>Legionella</taxon>
    </lineage>
</organism>
<evidence type="ECO:0000313" key="3">
    <source>
        <dbReference type="Proteomes" id="UP000054618"/>
    </source>
</evidence>
<keyword evidence="1" id="KW-1133">Transmembrane helix</keyword>
<sequence length="173" mass="19086">MNKFYLSWFPLIIGASSGLFLVPLFGFAAILINMHLVAPASTNTSSLFFLLAFSYAVAMFFTGFITGRLYSSGIQKPYFGFLIGFLAWSLVLIVLIISLNNGIQYSNAHFRAISIRIIHSSLELHDGFSVSHGYISMVTLEPKASFLTFFYGALSSGLGGYLGNQKKQQKQVK</sequence>
<evidence type="ECO:0000313" key="2">
    <source>
        <dbReference type="EMBL" id="KTD49973.1"/>
    </source>
</evidence>
<dbReference type="Proteomes" id="UP000054618">
    <property type="component" value="Unassembled WGS sequence"/>
</dbReference>
<dbReference type="STRING" id="45073.Lqui_1298"/>
<feature type="transmembrane region" description="Helical" evidence="1">
    <location>
        <begin position="46"/>
        <end position="66"/>
    </location>
</feature>
<comment type="caution">
    <text evidence="2">The sequence shown here is derived from an EMBL/GenBank/DDBJ whole genome shotgun (WGS) entry which is preliminary data.</text>
</comment>
<feature type="transmembrane region" description="Helical" evidence="1">
    <location>
        <begin position="78"/>
        <end position="99"/>
    </location>
</feature>
<name>A0A0W0XZJ1_9GAMM</name>
<evidence type="ECO:0000256" key="1">
    <source>
        <dbReference type="SAM" id="Phobius"/>
    </source>
</evidence>
<dbReference type="OrthoDB" id="9921512at2"/>
<keyword evidence="1" id="KW-0472">Membrane</keyword>
<dbReference type="EMBL" id="LNYS01000008">
    <property type="protein sequence ID" value="KTD49973.1"/>
    <property type="molecule type" value="Genomic_DNA"/>
</dbReference>
<keyword evidence="1" id="KW-0812">Transmembrane</keyword>
<keyword evidence="3" id="KW-1185">Reference proteome</keyword>
<dbReference type="RefSeq" id="WP_058507419.1">
    <property type="nucleotide sequence ID" value="NZ_CAAAIK010000005.1"/>
</dbReference>
<dbReference type="PATRIC" id="fig|45073.5.peg.1369"/>
<gene>
    <name evidence="2" type="ORF">Lqui_1298</name>
</gene>
<feature type="transmembrane region" description="Helical" evidence="1">
    <location>
        <begin position="12"/>
        <end position="34"/>
    </location>
</feature>
<protein>
    <recommendedName>
        <fullName evidence="4">Transmembrane protein</fullName>
    </recommendedName>
</protein>
<accession>A0A0W0XZJ1</accession>
<proteinExistence type="predicted"/>
<reference evidence="2 3" key="1">
    <citation type="submission" date="2015-11" db="EMBL/GenBank/DDBJ databases">
        <title>Genomic analysis of 38 Legionella species identifies large and diverse effector repertoires.</title>
        <authorList>
            <person name="Burstein D."/>
            <person name="Amaro F."/>
            <person name="Zusman T."/>
            <person name="Lifshitz Z."/>
            <person name="Cohen O."/>
            <person name="Gilbert J.A."/>
            <person name="Pupko T."/>
            <person name="Shuman H.A."/>
            <person name="Segal G."/>
        </authorList>
    </citation>
    <scope>NUCLEOTIDE SEQUENCE [LARGE SCALE GENOMIC DNA]</scope>
    <source>
        <strain evidence="2 3">CDC#1442-AUS-E</strain>
    </source>
</reference>